<dbReference type="InterPro" id="IPR055361">
    <property type="entry name" value="tRNA_methyltr_TrmB_bact"/>
</dbReference>
<protein>
    <recommendedName>
        <fullName evidence="7">tRNA (guanine-N(7)-)-methyltransferase</fullName>
        <ecNumber evidence="7">2.1.1.33</ecNumber>
    </recommendedName>
    <alternativeName>
        <fullName evidence="7">tRNA (guanine(46)-N(7))-methyltransferase</fullName>
    </alternativeName>
    <alternativeName>
        <fullName evidence="7">tRNA(m7G46)-methyltransferase</fullName>
    </alternativeName>
</protein>
<feature type="binding site" evidence="7">
    <location>
        <position position="119"/>
    </location>
    <ligand>
        <name>S-adenosyl-L-methionine</name>
        <dbReference type="ChEBI" id="CHEBI:59789"/>
    </ligand>
</feature>
<feature type="binding site" evidence="7">
    <location>
        <position position="92"/>
    </location>
    <ligand>
        <name>S-adenosyl-L-methionine</name>
        <dbReference type="ChEBI" id="CHEBI:59789"/>
    </ligand>
</feature>
<feature type="binding site" evidence="7">
    <location>
        <position position="67"/>
    </location>
    <ligand>
        <name>S-adenosyl-L-methionine</name>
        <dbReference type="ChEBI" id="CHEBI:59789"/>
    </ligand>
</feature>
<comment type="pathway">
    <text evidence="7">tRNA modification; N(7)-methylguanine-tRNA biosynthesis.</text>
</comment>
<dbReference type="PANTHER" id="PTHR23417:SF14">
    <property type="entry name" value="PENTACOTRIPEPTIDE-REPEAT REGION OF PRORP DOMAIN-CONTAINING PROTEIN"/>
    <property type="match status" value="1"/>
</dbReference>
<keyword evidence="5 7" id="KW-0949">S-adenosyl-L-methionine</keyword>
<dbReference type="PROSITE" id="PS51625">
    <property type="entry name" value="SAM_MT_TRMB"/>
    <property type="match status" value="1"/>
</dbReference>
<evidence type="ECO:0000256" key="5">
    <source>
        <dbReference type="ARBA" id="ARBA00022691"/>
    </source>
</evidence>
<dbReference type="InterPro" id="IPR003358">
    <property type="entry name" value="tRNA_(Gua-N-7)_MeTrfase_Trmb"/>
</dbReference>
<keyword evidence="3 7" id="KW-0489">Methyltransferase</keyword>
<feature type="binding site" evidence="7">
    <location>
        <position position="146"/>
    </location>
    <ligand>
        <name>substrate</name>
    </ligand>
</feature>
<dbReference type="EC" id="2.1.1.33" evidence="7"/>
<dbReference type="Pfam" id="PF02390">
    <property type="entry name" value="Methyltransf_4"/>
    <property type="match status" value="1"/>
</dbReference>
<evidence type="ECO:0000256" key="6">
    <source>
        <dbReference type="ARBA" id="ARBA00022694"/>
    </source>
</evidence>
<dbReference type="HAMAP" id="MF_01057">
    <property type="entry name" value="tRNA_methyltr_TrmB"/>
    <property type="match status" value="1"/>
</dbReference>
<evidence type="ECO:0000313" key="8">
    <source>
        <dbReference type="EMBL" id="GAA1743485.1"/>
    </source>
</evidence>
<dbReference type="NCBIfam" id="TIGR00091">
    <property type="entry name" value="tRNA (guanosine(46)-N7)-methyltransferase TrmB"/>
    <property type="match status" value="1"/>
</dbReference>
<evidence type="ECO:0000256" key="7">
    <source>
        <dbReference type="HAMAP-Rule" id="MF_01057"/>
    </source>
</evidence>
<feature type="binding site" evidence="7">
    <location>
        <begin position="213"/>
        <end position="216"/>
    </location>
    <ligand>
        <name>substrate</name>
    </ligand>
</feature>
<dbReference type="Gene3D" id="3.40.50.150">
    <property type="entry name" value="Vaccinia Virus protein VP39"/>
    <property type="match status" value="1"/>
</dbReference>
<comment type="similarity">
    <text evidence="7">Belongs to the class I-like SAM-binding methyltransferase superfamily. TrmB family.</text>
</comment>
<name>A0ABP4W570_9ACTN</name>
<evidence type="ECO:0000256" key="3">
    <source>
        <dbReference type="ARBA" id="ARBA00022603"/>
    </source>
</evidence>
<accession>A0ABP4W570</accession>
<keyword evidence="4 7" id="KW-0808">Transferase</keyword>
<comment type="caution">
    <text evidence="8">The sequence shown here is derived from an EMBL/GenBank/DDBJ whole genome shotgun (WGS) entry which is preliminary data.</text>
</comment>
<proteinExistence type="inferred from homology"/>
<dbReference type="RefSeq" id="WP_344077908.1">
    <property type="nucleotide sequence ID" value="NZ_BAAALS010000005.1"/>
</dbReference>
<dbReference type="InterPro" id="IPR029063">
    <property type="entry name" value="SAM-dependent_MTases_sf"/>
</dbReference>
<evidence type="ECO:0000256" key="1">
    <source>
        <dbReference type="ARBA" id="ARBA00000142"/>
    </source>
</evidence>
<keyword evidence="6 7" id="KW-0819">tRNA processing</keyword>
<evidence type="ECO:0000313" key="9">
    <source>
        <dbReference type="Proteomes" id="UP001500655"/>
    </source>
</evidence>
<dbReference type="SUPFAM" id="SSF53335">
    <property type="entry name" value="S-adenosyl-L-methionine-dependent methyltransferases"/>
    <property type="match status" value="1"/>
</dbReference>
<reference evidence="9" key="1">
    <citation type="journal article" date="2019" name="Int. J. Syst. Evol. Microbiol.">
        <title>The Global Catalogue of Microorganisms (GCM) 10K type strain sequencing project: providing services to taxonomists for standard genome sequencing and annotation.</title>
        <authorList>
            <consortium name="The Broad Institute Genomics Platform"/>
            <consortium name="The Broad Institute Genome Sequencing Center for Infectious Disease"/>
            <person name="Wu L."/>
            <person name="Ma J."/>
        </authorList>
    </citation>
    <scope>NUCLEOTIDE SEQUENCE [LARGE SCALE GENOMIC DNA]</scope>
    <source>
        <strain evidence="9">JCM 13249</strain>
    </source>
</reference>
<dbReference type="Proteomes" id="UP001500655">
    <property type="component" value="Unassembled WGS sequence"/>
</dbReference>
<comment type="caution">
    <text evidence="7">Lacks conserved residue(s) required for the propagation of feature annotation.</text>
</comment>
<gene>
    <name evidence="7 8" type="primary">trmB</name>
    <name evidence="8" type="ORF">GCM10009681_12880</name>
</gene>
<dbReference type="EMBL" id="BAAALS010000005">
    <property type="protein sequence ID" value="GAA1743485.1"/>
    <property type="molecule type" value="Genomic_DNA"/>
</dbReference>
<comment type="catalytic activity">
    <reaction evidence="1 7">
        <text>guanosine(46) in tRNA + S-adenosyl-L-methionine = N(7)-methylguanosine(46) in tRNA + S-adenosyl-L-homocysteine</text>
        <dbReference type="Rhea" id="RHEA:42708"/>
        <dbReference type="Rhea" id="RHEA-COMP:10188"/>
        <dbReference type="Rhea" id="RHEA-COMP:10189"/>
        <dbReference type="ChEBI" id="CHEBI:57856"/>
        <dbReference type="ChEBI" id="CHEBI:59789"/>
        <dbReference type="ChEBI" id="CHEBI:74269"/>
        <dbReference type="ChEBI" id="CHEBI:74480"/>
        <dbReference type="EC" id="2.1.1.33"/>
    </reaction>
</comment>
<keyword evidence="9" id="KW-1185">Reference proteome</keyword>
<organism evidence="8 9">
    <name type="scientific">Luedemannella helvata</name>
    <dbReference type="NCBI Taxonomy" id="349315"/>
    <lineage>
        <taxon>Bacteria</taxon>
        <taxon>Bacillati</taxon>
        <taxon>Actinomycetota</taxon>
        <taxon>Actinomycetes</taxon>
        <taxon>Micromonosporales</taxon>
        <taxon>Micromonosporaceae</taxon>
        <taxon>Luedemannella</taxon>
    </lineage>
</organism>
<dbReference type="PANTHER" id="PTHR23417">
    <property type="entry name" value="3-DEOXY-D-MANNO-OCTULOSONIC-ACID TRANSFERASE/TRNA GUANINE-N 7 - -METHYLTRANSFERASE"/>
    <property type="match status" value="1"/>
</dbReference>
<comment type="function">
    <text evidence="2 7">Catalyzes the formation of N(7)-methylguanine at position 46 (m7G46) in tRNA.</text>
</comment>
<feature type="binding site" evidence="7">
    <location>
        <position position="178"/>
    </location>
    <ligand>
        <name>substrate</name>
    </ligand>
</feature>
<evidence type="ECO:0000256" key="4">
    <source>
        <dbReference type="ARBA" id="ARBA00022679"/>
    </source>
</evidence>
<evidence type="ECO:0000256" key="2">
    <source>
        <dbReference type="ARBA" id="ARBA00003015"/>
    </source>
</evidence>
<feature type="binding site" evidence="7">
    <location>
        <position position="142"/>
    </location>
    <ligand>
        <name>S-adenosyl-L-methionine</name>
        <dbReference type="ChEBI" id="CHEBI:59789"/>
    </ligand>
</feature>
<sequence length="235" mass="25453">MTSTLDARHHARIRTFHPRRGRTGTRRAEALERLWPSLGLDIPADPAARGPVDTAALFGRRAPLVLEIGCGMGDAAVAMAAADPDRDYLAVDVHTPGLGRILTEIEGRGLTNLRPARGDALDLVRDGLTPASLAAVHVFFPDPWPKARHHKRRLVQPATVALLADRLAPGGLLLCATDWADYAEQMLAVLSSEPTLVNLHDGAAPRLETRPVTAFERRAIDAGRQVADFAFARRP</sequence>